<reference evidence="2" key="1">
    <citation type="journal article" date="2021" name="PeerJ">
        <title>Extensive microbial diversity within the chicken gut microbiome revealed by metagenomics and culture.</title>
        <authorList>
            <person name="Gilroy R."/>
            <person name="Ravi A."/>
            <person name="Getino M."/>
            <person name="Pursley I."/>
            <person name="Horton D.L."/>
            <person name="Alikhan N.F."/>
            <person name="Baker D."/>
            <person name="Gharbi K."/>
            <person name="Hall N."/>
            <person name="Watson M."/>
            <person name="Adriaenssens E.M."/>
            <person name="Foster-Nyarko E."/>
            <person name="Jarju S."/>
            <person name="Secka A."/>
            <person name="Antonio M."/>
            <person name="Oren A."/>
            <person name="Chaudhuri R.R."/>
            <person name="La Ragione R."/>
            <person name="Hildebrand F."/>
            <person name="Pallen M.J."/>
        </authorList>
    </citation>
    <scope>NUCLEOTIDE SEQUENCE</scope>
    <source>
        <strain evidence="2">ChiGjej5B5-7349</strain>
    </source>
</reference>
<evidence type="ECO:0000313" key="2">
    <source>
        <dbReference type="EMBL" id="HJG78873.1"/>
    </source>
</evidence>
<dbReference type="PANTHER" id="PTHR30399:SF1">
    <property type="entry name" value="UTP PYROPHOSPHATASE"/>
    <property type="match status" value="1"/>
</dbReference>
<accession>A0A921MBB0</accession>
<dbReference type="AlphaFoldDB" id="A0A921MBB0"/>
<name>A0A921MBB0_9MICO</name>
<dbReference type="PANTHER" id="PTHR30399">
    <property type="entry name" value="UNCHARACTERIZED PROTEIN YGJP"/>
    <property type="match status" value="1"/>
</dbReference>
<gene>
    <name evidence="2" type="ORF">K8V08_00490</name>
</gene>
<dbReference type="Pfam" id="PF01863">
    <property type="entry name" value="YgjP-like"/>
    <property type="match status" value="1"/>
</dbReference>
<evidence type="ECO:0000259" key="1">
    <source>
        <dbReference type="Pfam" id="PF01863"/>
    </source>
</evidence>
<dbReference type="CDD" id="cd07344">
    <property type="entry name" value="M48_yhfN_like"/>
    <property type="match status" value="1"/>
</dbReference>
<dbReference type="Proteomes" id="UP000784435">
    <property type="component" value="Unassembled WGS sequence"/>
</dbReference>
<dbReference type="EMBL" id="DYUK01000016">
    <property type="protein sequence ID" value="HJG78873.1"/>
    <property type="molecule type" value="Genomic_DNA"/>
</dbReference>
<dbReference type="InterPro" id="IPR002725">
    <property type="entry name" value="YgjP-like_metallopeptidase"/>
</dbReference>
<dbReference type="Gene3D" id="3.30.2010.10">
    <property type="entry name" value="Metalloproteases ('zincins'), catalytic domain"/>
    <property type="match status" value="1"/>
</dbReference>
<feature type="domain" description="YgjP-like metallopeptidase" evidence="1">
    <location>
        <begin position="111"/>
        <end position="171"/>
    </location>
</feature>
<comment type="caution">
    <text evidence="2">The sequence shown here is derived from an EMBL/GenBank/DDBJ whole genome shotgun (WGS) entry which is preliminary data.</text>
</comment>
<protein>
    <submittedName>
        <fullName evidence="2">M48 family metallopeptidase</fullName>
    </submittedName>
</protein>
<organism evidence="2 3">
    <name type="scientific">Brevibacterium senegalense</name>
    <dbReference type="NCBI Taxonomy" id="1033736"/>
    <lineage>
        <taxon>Bacteria</taxon>
        <taxon>Bacillati</taxon>
        <taxon>Actinomycetota</taxon>
        <taxon>Actinomycetes</taxon>
        <taxon>Micrococcales</taxon>
        <taxon>Brevibacteriaceae</taxon>
        <taxon>Brevibacterium</taxon>
    </lineage>
</organism>
<dbReference type="InterPro" id="IPR053136">
    <property type="entry name" value="UTP_pyrophosphatase-like"/>
</dbReference>
<reference evidence="2" key="2">
    <citation type="submission" date="2021-09" db="EMBL/GenBank/DDBJ databases">
        <authorList>
            <person name="Gilroy R."/>
        </authorList>
    </citation>
    <scope>NUCLEOTIDE SEQUENCE</scope>
    <source>
        <strain evidence="2">ChiGjej5B5-7349</strain>
    </source>
</reference>
<sequence length="192" mass="21459">MTTSDAQQTGRPVTRTAAQVLEEIADGSVVLRRSARRRKTVAVTREGERWVLAVPQNFRPAQHADMIASLLTRAEKRAARVPASDEQLLQRALALNAQYFADGIEPASVTWVDNQNSRYASTTSSSRTIRVSSRIARVPDWVLDSVLVHELAHLRRPDHSREFHALTQRYPHTAKADVFLEGFSYGQRAGEG</sequence>
<evidence type="ECO:0000313" key="3">
    <source>
        <dbReference type="Proteomes" id="UP000784435"/>
    </source>
</evidence>
<proteinExistence type="predicted"/>